<evidence type="ECO:0000256" key="5">
    <source>
        <dbReference type="ARBA" id="ARBA00023128"/>
    </source>
</evidence>
<dbReference type="Gene3D" id="1.10.8.60">
    <property type="match status" value="1"/>
</dbReference>
<evidence type="ECO:0000256" key="2">
    <source>
        <dbReference type="ARBA" id="ARBA00022741"/>
    </source>
</evidence>
<protein>
    <submittedName>
        <fullName evidence="9">AAA-domain-containing protein</fullName>
    </submittedName>
</protein>
<feature type="domain" description="AAA+ ATPase" evidence="8">
    <location>
        <begin position="65"/>
        <end position="200"/>
    </location>
</feature>
<evidence type="ECO:0000256" key="4">
    <source>
        <dbReference type="ARBA" id="ARBA00022840"/>
    </source>
</evidence>
<dbReference type="PANTHER" id="PTHR45644">
    <property type="entry name" value="AAA ATPASE, PUTATIVE (AFU_ORTHOLOGUE AFUA_2G12920)-RELATED-RELATED"/>
    <property type="match status" value="1"/>
</dbReference>
<dbReference type="InterPro" id="IPR041569">
    <property type="entry name" value="AAA_lid_3"/>
</dbReference>
<evidence type="ECO:0000259" key="8">
    <source>
        <dbReference type="SMART" id="SM00382"/>
    </source>
</evidence>
<proteinExistence type="inferred from homology"/>
<dbReference type="InterPro" id="IPR003593">
    <property type="entry name" value="AAA+_ATPase"/>
</dbReference>
<dbReference type="EMBL" id="MU007053">
    <property type="protein sequence ID" value="KAF2428714.1"/>
    <property type="molecule type" value="Genomic_DNA"/>
</dbReference>
<dbReference type="InterPro" id="IPR003960">
    <property type="entry name" value="ATPase_AAA_CS"/>
</dbReference>
<dbReference type="SMART" id="SM00382">
    <property type="entry name" value="AAA"/>
    <property type="match status" value="1"/>
</dbReference>
<dbReference type="Pfam" id="PF17862">
    <property type="entry name" value="AAA_lid_3"/>
    <property type="match status" value="1"/>
</dbReference>
<comment type="similarity">
    <text evidence="6">Belongs to the AAA ATPase family.</text>
</comment>
<feature type="region of interest" description="Disordered" evidence="7">
    <location>
        <begin position="312"/>
        <end position="335"/>
    </location>
</feature>
<accession>A0A9P4NNZ5</accession>
<comment type="subcellular location">
    <subcellularLocation>
        <location evidence="1">Mitochondrion outer membrane</location>
        <topology evidence="1">Single-pass membrane protein</topology>
    </subcellularLocation>
</comment>
<dbReference type="PROSITE" id="PS00674">
    <property type="entry name" value="AAA"/>
    <property type="match status" value="1"/>
</dbReference>
<dbReference type="Gene3D" id="3.40.50.300">
    <property type="entry name" value="P-loop containing nucleotide triphosphate hydrolases"/>
    <property type="match status" value="1"/>
</dbReference>
<dbReference type="GO" id="GO:0016887">
    <property type="term" value="F:ATP hydrolysis activity"/>
    <property type="evidence" value="ECO:0007669"/>
    <property type="project" value="InterPro"/>
</dbReference>
<keyword evidence="2 6" id="KW-0547">Nucleotide-binding</keyword>
<reference evidence="9" key="1">
    <citation type="journal article" date="2020" name="Stud. Mycol.">
        <title>101 Dothideomycetes genomes: a test case for predicting lifestyles and emergence of pathogens.</title>
        <authorList>
            <person name="Haridas S."/>
            <person name="Albert R."/>
            <person name="Binder M."/>
            <person name="Bloem J."/>
            <person name="Labutti K."/>
            <person name="Salamov A."/>
            <person name="Andreopoulos B."/>
            <person name="Baker S."/>
            <person name="Barry K."/>
            <person name="Bills G."/>
            <person name="Bluhm B."/>
            <person name="Cannon C."/>
            <person name="Castanera R."/>
            <person name="Culley D."/>
            <person name="Daum C."/>
            <person name="Ezra D."/>
            <person name="Gonzalez J."/>
            <person name="Henrissat B."/>
            <person name="Kuo A."/>
            <person name="Liang C."/>
            <person name="Lipzen A."/>
            <person name="Lutzoni F."/>
            <person name="Magnuson J."/>
            <person name="Mondo S."/>
            <person name="Nolan M."/>
            <person name="Ohm R."/>
            <person name="Pangilinan J."/>
            <person name="Park H.-J."/>
            <person name="Ramirez L."/>
            <person name="Alfaro M."/>
            <person name="Sun H."/>
            <person name="Tritt A."/>
            <person name="Yoshinaga Y."/>
            <person name="Zwiers L.-H."/>
            <person name="Turgeon B."/>
            <person name="Goodwin S."/>
            <person name="Spatafora J."/>
            <person name="Crous P."/>
            <person name="Grigoriev I."/>
        </authorList>
    </citation>
    <scope>NUCLEOTIDE SEQUENCE</scope>
    <source>
        <strain evidence="9">CBS 130266</strain>
    </source>
</reference>
<evidence type="ECO:0000256" key="1">
    <source>
        <dbReference type="ARBA" id="ARBA00004572"/>
    </source>
</evidence>
<organism evidence="9 10">
    <name type="scientific">Tothia fuscella</name>
    <dbReference type="NCBI Taxonomy" id="1048955"/>
    <lineage>
        <taxon>Eukaryota</taxon>
        <taxon>Fungi</taxon>
        <taxon>Dikarya</taxon>
        <taxon>Ascomycota</taxon>
        <taxon>Pezizomycotina</taxon>
        <taxon>Dothideomycetes</taxon>
        <taxon>Pleosporomycetidae</taxon>
        <taxon>Venturiales</taxon>
        <taxon>Cylindrosympodiaceae</taxon>
        <taxon>Tothia</taxon>
    </lineage>
</organism>
<dbReference type="InterPro" id="IPR027417">
    <property type="entry name" value="P-loop_NTPase"/>
</dbReference>
<dbReference type="InterPro" id="IPR051701">
    <property type="entry name" value="Mito_OM_Translocase_MSP1"/>
</dbReference>
<comment type="caution">
    <text evidence="9">The sequence shown here is derived from an EMBL/GenBank/DDBJ whole genome shotgun (WGS) entry which is preliminary data.</text>
</comment>
<dbReference type="Pfam" id="PF00004">
    <property type="entry name" value="AAA"/>
    <property type="match status" value="1"/>
</dbReference>
<dbReference type="OrthoDB" id="39734at2759"/>
<dbReference type="AlphaFoldDB" id="A0A9P4NNZ5"/>
<dbReference type="GO" id="GO:0005741">
    <property type="term" value="C:mitochondrial outer membrane"/>
    <property type="evidence" value="ECO:0007669"/>
    <property type="project" value="UniProtKB-SubCell"/>
</dbReference>
<evidence type="ECO:0000256" key="3">
    <source>
        <dbReference type="ARBA" id="ARBA00022787"/>
    </source>
</evidence>
<dbReference type="PANTHER" id="PTHR45644:SF56">
    <property type="entry name" value="AAA ATPASE, PUTATIVE (AFU_ORTHOLOGUE AFUA_2G12920)-RELATED"/>
    <property type="match status" value="1"/>
</dbReference>
<keyword evidence="3" id="KW-0472">Membrane</keyword>
<evidence type="ECO:0000256" key="7">
    <source>
        <dbReference type="SAM" id="MobiDB-lite"/>
    </source>
</evidence>
<keyword evidence="3" id="KW-1000">Mitochondrion outer membrane</keyword>
<sequence>MEALKSKCNKYEQQLLSGVVHPENIKIGFDDVHVSPDTIDALKTMTSLSFTRPDAFQYGILKSDSLPGLLMYGPPGTGKTMLAKAVASSTSTTVLTISGSEIRQMYVGESEKIIKAVFTLAQKLTPCIVFIDEADSLLGTRAVSETGNTTRRDTINQFLLEWDGLNESSVFLMVATNRPFDLDDAVLRRLPRRLLVDLPTKDDRAAILGLHLRGEILDPTVDIAILATSTPFYSGSDLKNVVVSTALAAVKEENEIATQAITGGDAGYKYPDRRILTQRHFEKALEEIAASVGEDMVSLSAMRKWDERYGDRKGRRKRSGWGNKFSETQTERPNMKSIYPSRQELQLYMLKGTPL</sequence>
<gene>
    <name evidence="9" type="ORF">EJ08DRAFT_671335</name>
</gene>
<evidence type="ECO:0000313" key="10">
    <source>
        <dbReference type="Proteomes" id="UP000800235"/>
    </source>
</evidence>
<evidence type="ECO:0000313" key="9">
    <source>
        <dbReference type="EMBL" id="KAF2428714.1"/>
    </source>
</evidence>
<name>A0A9P4NNZ5_9PEZI</name>
<keyword evidence="4 6" id="KW-0067">ATP-binding</keyword>
<dbReference type="InterPro" id="IPR003959">
    <property type="entry name" value="ATPase_AAA_core"/>
</dbReference>
<dbReference type="SUPFAM" id="SSF52540">
    <property type="entry name" value="P-loop containing nucleoside triphosphate hydrolases"/>
    <property type="match status" value="1"/>
</dbReference>
<keyword evidence="10" id="KW-1185">Reference proteome</keyword>
<keyword evidence="5" id="KW-0496">Mitochondrion</keyword>
<evidence type="ECO:0000256" key="6">
    <source>
        <dbReference type="RuleBase" id="RU003651"/>
    </source>
</evidence>
<dbReference type="GO" id="GO:0005524">
    <property type="term" value="F:ATP binding"/>
    <property type="evidence" value="ECO:0007669"/>
    <property type="project" value="UniProtKB-KW"/>
</dbReference>
<dbReference type="Proteomes" id="UP000800235">
    <property type="component" value="Unassembled WGS sequence"/>
</dbReference>